<proteinExistence type="predicted"/>
<accession>A0A4R1KC63</accession>
<dbReference type="PANTHER" id="PTHR34374">
    <property type="entry name" value="LARGE RIBOSOMAL RNA SUBUNIT ACCUMULATION PROTEIN YCED HOMOLOG 1, CHLOROPLASTIC"/>
    <property type="match status" value="1"/>
</dbReference>
<dbReference type="EMBL" id="SMGG01000003">
    <property type="protein sequence ID" value="TCK61620.1"/>
    <property type="molecule type" value="Genomic_DNA"/>
</dbReference>
<protein>
    <recommendedName>
        <fullName evidence="3">DUF177 domain-containing protein</fullName>
    </recommendedName>
</protein>
<keyword evidence="2" id="KW-1185">Reference proteome</keyword>
<dbReference type="PANTHER" id="PTHR34374:SF1">
    <property type="entry name" value="LARGE RIBOSOMAL RNA SUBUNIT ACCUMULATION PROTEIN YCED HOMOLOG 1, CHLOROPLASTIC"/>
    <property type="match status" value="1"/>
</dbReference>
<evidence type="ECO:0008006" key="3">
    <source>
        <dbReference type="Google" id="ProtNLM"/>
    </source>
</evidence>
<dbReference type="Proteomes" id="UP000294614">
    <property type="component" value="Unassembled WGS sequence"/>
</dbReference>
<gene>
    <name evidence="1" type="ORF">C8D98_0122</name>
</gene>
<name>A0A4R1KC63_9BACT</name>
<organism evidence="1 2">
    <name type="scientific">Seleniivibrio woodruffii</name>
    <dbReference type="NCBI Taxonomy" id="1078050"/>
    <lineage>
        <taxon>Bacteria</taxon>
        <taxon>Pseudomonadati</taxon>
        <taxon>Deferribacterota</taxon>
        <taxon>Deferribacteres</taxon>
        <taxon>Deferribacterales</taxon>
        <taxon>Geovibrionaceae</taxon>
        <taxon>Seleniivibrio</taxon>
    </lineage>
</organism>
<evidence type="ECO:0000313" key="2">
    <source>
        <dbReference type="Proteomes" id="UP000294614"/>
    </source>
</evidence>
<evidence type="ECO:0000313" key="1">
    <source>
        <dbReference type="EMBL" id="TCK61620.1"/>
    </source>
</evidence>
<reference evidence="1 2" key="1">
    <citation type="submission" date="2019-03" db="EMBL/GenBank/DDBJ databases">
        <title>Genomic Encyclopedia of Type Strains, Phase IV (KMG-IV): sequencing the most valuable type-strain genomes for metagenomic binning, comparative biology and taxonomic classification.</title>
        <authorList>
            <person name="Goeker M."/>
        </authorList>
    </citation>
    <scope>NUCLEOTIDE SEQUENCE [LARGE SCALE GENOMIC DNA]</scope>
    <source>
        <strain evidence="1 2">DSM 24984</strain>
    </source>
</reference>
<sequence>MKLSFEELLEEGGHFEGDFAFTEDDMKVTVESFSADFIPTDSGLFLDISFSYSYETPCARCLELTKGFGRQTAGIQLMQQSLEDVKEEAELTDDDMGVCWIEEDEIDLHEIVRQEVAFHLPLRLVCGDDCKGLCPKCGENLNTGSCKCKEETDPRWSGLDKLKNN</sequence>
<dbReference type="RefSeq" id="WP_132871055.1">
    <property type="nucleotide sequence ID" value="NZ_JBLJBI010000044.1"/>
</dbReference>
<dbReference type="Pfam" id="PF02620">
    <property type="entry name" value="YceD"/>
    <property type="match status" value="1"/>
</dbReference>
<dbReference type="AlphaFoldDB" id="A0A4R1KC63"/>
<comment type="caution">
    <text evidence="1">The sequence shown here is derived from an EMBL/GenBank/DDBJ whole genome shotgun (WGS) entry which is preliminary data.</text>
</comment>
<dbReference type="InterPro" id="IPR003772">
    <property type="entry name" value="YceD"/>
</dbReference>
<dbReference type="OrthoDB" id="9790372at2"/>